<protein>
    <submittedName>
        <fullName evidence="8">Sulfate exporter family transporter</fullName>
    </submittedName>
</protein>
<keyword evidence="3" id="KW-1003">Cell membrane</keyword>
<feature type="transmembrane region" description="Helical" evidence="7">
    <location>
        <begin position="7"/>
        <end position="26"/>
    </location>
</feature>
<accession>A0ABP8N1K6</accession>
<sequence>MPNTAKQAVFISCLAALVLLNIFFAFPPPAALAMGIAIALVTGHPYIHLNKKATTMLLQVSVVCLGFGMNFEHAMKAGKEGFLFTVCTIAVTLVVGYFLGKKLKIDDNTSLLISNGTAICGGSAIAAVAPIVKANDNQISVALGTVFILNSVALFIFPPIGHALGLTAEQFGTWCAIAIHDTSSVVGAASGYRDAAGNDALGIATTIKLERALWIIPIALGTAYFQRSTGKVKIPYFILWFIVAILVSTYLPRLVPALNDTFADKTIFQHLYTLGRKGLVITLFLIGSGLSLKTIRQVGFRPVLQGVILWILIGSISLSVIKGVI</sequence>
<dbReference type="PANTHER" id="PTHR30106:SF1">
    <property type="entry name" value="UPF0324 MEMBRANE PROTEIN FN0533"/>
    <property type="match status" value="1"/>
</dbReference>
<keyword evidence="9" id="KW-1185">Reference proteome</keyword>
<evidence type="ECO:0000256" key="4">
    <source>
        <dbReference type="ARBA" id="ARBA00022692"/>
    </source>
</evidence>
<dbReference type="Pfam" id="PF03601">
    <property type="entry name" value="Cons_hypoth698"/>
    <property type="match status" value="1"/>
</dbReference>
<feature type="transmembrane region" description="Helical" evidence="7">
    <location>
        <begin position="32"/>
        <end position="49"/>
    </location>
</feature>
<dbReference type="InterPro" id="IPR018383">
    <property type="entry name" value="UPF0324_pro"/>
</dbReference>
<evidence type="ECO:0000313" key="9">
    <source>
        <dbReference type="Proteomes" id="UP001500067"/>
    </source>
</evidence>
<gene>
    <name evidence="8" type="ORF">GCM10023093_01220</name>
</gene>
<feature type="transmembrane region" description="Helical" evidence="7">
    <location>
        <begin position="81"/>
        <end position="99"/>
    </location>
</feature>
<comment type="caution">
    <text evidence="8">The sequence shown here is derived from an EMBL/GenBank/DDBJ whole genome shotgun (WGS) entry which is preliminary data.</text>
</comment>
<proteinExistence type="inferred from homology"/>
<evidence type="ECO:0000256" key="6">
    <source>
        <dbReference type="ARBA" id="ARBA00023136"/>
    </source>
</evidence>
<feature type="transmembrane region" description="Helical" evidence="7">
    <location>
        <begin position="303"/>
        <end position="321"/>
    </location>
</feature>
<feature type="transmembrane region" description="Helical" evidence="7">
    <location>
        <begin position="234"/>
        <end position="251"/>
    </location>
</feature>
<comment type="subcellular location">
    <subcellularLocation>
        <location evidence="1">Cell membrane</location>
        <topology evidence="1">Multi-pass membrane protein</topology>
    </subcellularLocation>
</comment>
<evidence type="ECO:0000256" key="3">
    <source>
        <dbReference type="ARBA" id="ARBA00022475"/>
    </source>
</evidence>
<feature type="transmembrane region" description="Helical" evidence="7">
    <location>
        <begin position="111"/>
        <end position="132"/>
    </location>
</feature>
<feature type="transmembrane region" description="Helical" evidence="7">
    <location>
        <begin position="271"/>
        <end position="291"/>
    </location>
</feature>
<evidence type="ECO:0000313" key="8">
    <source>
        <dbReference type="EMBL" id="GAA4459722.1"/>
    </source>
</evidence>
<dbReference type="Proteomes" id="UP001500067">
    <property type="component" value="Unassembled WGS sequence"/>
</dbReference>
<keyword evidence="5 7" id="KW-1133">Transmembrane helix</keyword>
<name>A0ABP8N1K6_9BACT</name>
<dbReference type="PANTHER" id="PTHR30106">
    <property type="entry name" value="INNER MEMBRANE PROTEIN YEIH-RELATED"/>
    <property type="match status" value="1"/>
</dbReference>
<comment type="similarity">
    <text evidence="2">Belongs to the UPF0324 family.</text>
</comment>
<feature type="transmembrane region" description="Helical" evidence="7">
    <location>
        <begin position="138"/>
        <end position="157"/>
    </location>
</feature>
<dbReference type="EMBL" id="BAABFA010000001">
    <property type="protein sequence ID" value="GAA4459722.1"/>
    <property type="molecule type" value="Genomic_DNA"/>
</dbReference>
<evidence type="ECO:0000256" key="1">
    <source>
        <dbReference type="ARBA" id="ARBA00004651"/>
    </source>
</evidence>
<evidence type="ECO:0000256" key="2">
    <source>
        <dbReference type="ARBA" id="ARBA00007977"/>
    </source>
</evidence>
<reference evidence="9" key="1">
    <citation type="journal article" date="2019" name="Int. J. Syst. Evol. Microbiol.">
        <title>The Global Catalogue of Microorganisms (GCM) 10K type strain sequencing project: providing services to taxonomists for standard genome sequencing and annotation.</title>
        <authorList>
            <consortium name="The Broad Institute Genomics Platform"/>
            <consortium name="The Broad Institute Genome Sequencing Center for Infectious Disease"/>
            <person name="Wu L."/>
            <person name="Ma J."/>
        </authorList>
    </citation>
    <scope>NUCLEOTIDE SEQUENCE [LARGE SCALE GENOMIC DNA]</scope>
    <source>
        <strain evidence="9">JCM 32105</strain>
    </source>
</reference>
<keyword evidence="4 7" id="KW-0812">Transmembrane</keyword>
<keyword evidence="6 7" id="KW-0472">Membrane</keyword>
<organism evidence="8 9">
    <name type="scientific">Nemorincola caseinilytica</name>
    <dbReference type="NCBI Taxonomy" id="2054315"/>
    <lineage>
        <taxon>Bacteria</taxon>
        <taxon>Pseudomonadati</taxon>
        <taxon>Bacteroidota</taxon>
        <taxon>Chitinophagia</taxon>
        <taxon>Chitinophagales</taxon>
        <taxon>Chitinophagaceae</taxon>
        <taxon>Nemorincola</taxon>
    </lineage>
</organism>
<evidence type="ECO:0000256" key="7">
    <source>
        <dbReference type="SAM" id="Phobius"/>
    </source>
</evidence>
<evidence type="ECO:0000256" key="5">
    <source>
        <dbReference type="ARBA" id="ARBA00022989"/>
    </source>
</evidence>